<dbReference type="InterPro" id="IPR020003">
    <property type="entry name" value="ATPase_a/bsu_AS"/>
</dbReference>
<dbReference type="Pfam" id="PF02874">
    <property type="entry name" value="ATP-synt_ab_N"/>
    <property type="match status" value="1"/>
</dbReference>
<evidence type="ECO:0000313" key="12">
    <source>
        <dbReference type="EMBL" id="ARM76316.1"/>
    </source>
</evidence>
<dbReference type="GO" id="GO:0046961">
    <property type="term" value="F:proton-transporting ATPase activity, rotational mechanism"/>
    <property type="evidence" value="ECO:0007669"/>
    <property type="project" value="TreeGrafter"/>
</dbReference>
<evidence type="ECO:0000256" key="5">
    <source>
        <dbReference type="ARBA" id="ARBA00023065"/>
    </source>
</evidence>
<dbReference type="PANTHER" id="PTHR43389">
    <property type="entry name" value="V-TYPE PROTON ATPASE SUBUNIT B"/>
    <property type="match status" value="1"/>
</dbReference>
<evidence type="ECO:0000259" key="9">
    <source>
        <dbReference type="Pfam" id="PF00006"/>
    </source>
</evidence>
<organism evidence="12 13">
    <name type="scientific">Acidianus manzaensis</name>
    <dbReference type="NCBI Taxonomy" id="282676"/>
    <lineage>
        <taxon>Archaea</taxon>
        <taxon>Thermoproteota</taxon>
        <taxon>Thermoprotei</taxon>
        <taxon>Sulfolobales</taxon>
        <taxon>Sulfolobaceae</taxon>
        <taxon>Acidianus</taxon>
    </lineage>
</organism>
<evidence type="ECO:0000256" key="7">
    <source>
        <dbReference type="ARBA" id="ARBA00023310"/>
    </source>
</evidence>
<dbReference type="InterPro" id="IPR004100">
    <property type="entry name" value="ATPase_F1/V1/A1_a/bsu_N"/>
</dbReference>
<dbReference type="RefSeq" id="WP_148692105.1">
    <property type="nucleotide sequence ID" value="NZ_CP020477.1"/>
</dbReference>
<comment type="subcellular location">
    <subcellularLocation>
        <location evidence="8">Cell membrane</location>
        <topology evidence="8">Peripheral membrane protein</topology>
    </subcellularLocation>
</comment>
<comment type="function">
    <text evidence="8">Component of the A-type ATP synthase that produces ATP from ADP in the presence of a proton gradient across the membrane. The B chain is a regulatory subunit.</text>
</comment>
<comment type="subunit">
    <text evidence="8">Has multiple subunits with at least A(3), B(3), C, D, E, F, H, I and proteolipid K(x).</text>
</comment>
<keyword evidence="13" id="KW-1185">Reference proteome</keyword>
<feature type="domain" description="ATPase F1/V1/A1 complex alpha/beta subunit nucleotide-binding" evidence="9">
    <location>
        <begin position="136"/>
        <end position="354"/>
    </location>
</feature>
<dbReference type="Proteomes" id="UP000193404">
    <property type="component" value="Chromosome"/>
</dbReference>
<evidence type="ECO:0000313" key="13">
    <source>
        <dbReference type="Proteomes" id="UP000193404"/>
    </source>
</evidence>
<evidence type="ECO:0000256" key="6">
    <source>
        <dbReference type="ARBA" id="ARBA00023136"/>
    </source>
</evidence>
<dbReference type="AlphaFoldDB" id="A0A1W6K1B5"/>
<dbReference type="GO" id="GO:0042777">
    <property type="term" value="P:proton motive force-driven plasma membrane ATP synthesis"/>
    <property type="evidence" value="ECO:0007669"/>
    <property type="project" value="UniProtKB-UniRule"/>
</dbReference>
<dbReference type="PIRSF" id="PIRSF039114">
    <property type="entry name" value="V-ATPsynth_beta/V-ATPase_B"/>
    <property type="match status" value="1"/>
</dbReference>
<dbReference type="OrthoDB" id="32941at2157"/>
<evidence type="ECO:0000256" key="3">
    <source>
        <dbReference type="ARBA" id="ARBA00022475"/>
    </source>
</evidence>
<accession>A0A1W6K1B5</accession>
<evidence type="ECO:0000256" key="4">
    <source>
        <dbReference type="ARBA" id="ARBA00022781"/>
    </source>
</evidence>
<dbReference type="CDD" id="cd01135">
    <property type="entry name" value="V_A-ATPase_B"/>
    <property type="match status" value="1"/>
</dbReference>
<dbReference type="Gene3D" id="3.40.50.12240">
    <property type="match status" value="1"/>
</dbReference>
<keyword evidence="3 8" id="KW-1003">Cell membrane</keyword>
<dbReference type="GO" id="GO:0046933">
    <property type="term" value="F:proton-transporting ATP synthase activity, rotational mechanism"/>
    <property type="evidence" value="ECO:0007669"/>
    <property type="project" value="UniProtKB-UniRule"/>
</dbReference>
<evidence type="ECO:0000259" key="11">
    <source>
        <dbReference type="Pfam" id="PF22919"/>
    </source>
</evidence>
<keyword evidence="2 8" id="KW-0813">Transport</keyword>
<comment type="similarity">
    <text evidence="1 8">Belongs to the ATPase alpha/beta chains family.</text>
</comment>
<name>A0A1W6K1B5_9CREN</name>
<dbReference type="CDD" id="cd18118">
    <property type="entry name" value="ATP-synt_V_A-type_beta_N"/>
    <property type="match status" value="1"/>
</dbReference>
<dbReference type="PROSITE" id="PS00152">
    <property type="entry name" value="ATPASE_ALPHA_BETA"/>
    <property type="match status" value="1"/>
</dbReference>
<dbReference type="GeneID" id="41591251"/>
<keyword evidence="7 8" id="KW-0066">ATP synthesis</keyword>
<protein>
    <recommendedName>
        <fullName evidence="8">A-type ATP synthase subunit B</fullName>
    </recommendedName>
</protein>
<dbReference type="InterPro" id="IPR055190">
    <property type="entry name" value="ATP-synt_VA_C"/>
</dbReference>
<feature type="domain" description="ATPase F1/V1/A1 complex alpha/beta subunit N-terminal" evidence="10">
    <location>
        <begin position="13"/>
        <end position="79"/>
    </location>
</feature>
<dbReference type="KEGG" id="aman:B6F84_09960"/>
<dbReference type="SUPFAM" id="SSF52540">
    <property type="entry name" value="P-loop containing nucleoside triphosphate hydrolases"/>
    <property type="match status" value="1"/>
</dbReference>
<dbReference type="GO" id="GO:0005524">
    <property type="term" value="F:ATP binding"/>
    <property type="evidence" value="ECO:0007669"/>
    <property type="project" value="UniProtKB-UniRule"/>
</dbReference>
<keyword evidence="5 8" id="KW-0406">Ion transport</keyword>
<dbReference type="HAMAP" id="MF_00310">
    <property type="entry name" value="ATP_synth_B_arch"/>
    <property type="match status" value="1"/>
</dbReference>
<evidence type="ECO:0000256" key="1">
    <source>
        <dbReference type="ARBA" id="ARBA00008936"/>
    </source>
</evidence>
<dbReference type="InterPro" id="IPR027417">
    <property type="entry name" value="P-loop_NTPase"/>
</dbReference>
<evidence type="ECO:0000259" key="10">
    <source>
        <dbReference type="Pfam" id="PF02874"/>
    </source>
</evidence>
<keyword evidence="4 8" id="KW-0375">Hydrogen ion transport</keyword>
<evidence type="ECO:0000256" key="2">
    <source>
        <dbReference type="ARBA" id="ARBA00022448"/>
    </source>
</evidence>
<dbReference type="CDD" id="cd18112">
    <property type="entry name" value="ATP-synt_V_A-type_beta_C"/>
    <property type="match status" value="1"/>
</dbReference>
<reference evidence="12 13" key="1">
    <citation type="submission" date="2017-03" db="EMBL/GenBank/DDBJ databases">
        <title>Sulfur activation and transportation mechanism of thermophilic Archaea Acidianus manzaensis YN-25.</title>
        <authorList>
            <person name="Ma Y."/>
            <person name="Yang Y."/>
            <person name="Xia J."/>
        </authorList>
    </citation>
    <scope>NUCLEOTIDE SEQUENCE [LARGE SCALE GENOMIC DNA]</scope>
    <source>
        <strain evidence="12 13">YN-25</strain>
    </source>
</reference>
<dbReference type="InterPro" id="IPR000194">
    <property type="entry name" value="ATPase_F1/V1/A1_a/bsu_nucl-bd"/>
</dbReference>
<dbReference type="EMBL" id="CP020477">
    <property type="protein sequence ID" value="ARM76316.1"/>
    <property type="molecule type" value="Genomic_DNA"/>
</dbReference>
<sequence>MEPVLNVREYSNISMIKGPLLVVQGITDAAYNELVEIEMENGEKRRGMVVDSQMGISIVQVFEGTTGISPTGTTVKFLGRGLEVKISDEMLGRVFNPLGEPLDNGSPIISGEKRDINGNPINPAVRDYPEEFIQTGISAIDGLNPLVRGQKLPIFSGSGLPANTLAAQIAKQATVRGEESNFAVVFGAIGIRYDEALFFRKFFEETGAINRVAMFMTLANEPPVVKILTPKTALTLAEYLAFEKDMHVLAILIDMTNYCESLREISASKEEVPGRGGYPGYMYTDLATIYERAGKVKGKKGSITQMPILTMPNDDMTHPIPDLTGYITEGQITLDRSLYNKGIYPPINVLLSLSRLGKDGIGEGKTREDHSNVMNQLFASYARAIDTRGLAAIIGEDSLSDVDKKYLLFGEAFERKFLNQGVNENRDVEKTLDIGWEVLSILPESELTNIKSAYIQKYLHKSGTK</sequence>
<dbReference type="Pfam" id="PF22919">
    <property type="entry name" value="ATP-synt_VA_C"/>
    <property type="match status" value="1"/>
</dbReference>
<gene>
    <name evidence="8" type="primary">atpB</name>
    <name evidence="12" type="ORF">B6F84_09960</name>
</gene>
<dbReference type="InterPro" id="IPR022879">
    <property type="entry name" value="V-ATPase_su_B/beta"/>
</dbReference>
<dbReference type="NCBIfam" id="NF003235">
    <property type="entry name" value="PRK04196.1"/>
    <property type="match status" value="1"/>
</dbReference>
<keyword evidence="6 8" id="KW-0472">Membrane</keyword>
<dbReference type="STRING" id="282676.B6F84_09960"/>
<feature type="domain" description="ATP synthase A/B type C-terminal" evidence="11">
    <location>
        <begin position="359"/>
        <end position="458"/>
    </location>
</feature>
<evidence type="ECO:0000256" key="8">
    <source>
        <dbReference type="HAMAP-Rule" id="MF_00310"/>
    </source>
</evidence>
<dbReference type="GO" id="GO:0005886">
    <property type="term" value="C:plasma membrane"/>
    <property type="evidence" value="ECO:0007669"/>
    <property type="project" value="UniProtKB-SubCell"/>
</dbReference>
<dbReference type="Pfam" id="PF00006">
    <property type="entry name" value="ATP-synt_ab"/>
    <property type="match status" value="1"/>
</dbReference>
<proteinExistence type="inferred from homology"/>
<dbReference type="PANTHER" id="PTHR43389:SF4">
    <property type="entry name" value="V-TYPE PROTON ATPASE SUBUNIT B"/>
    <property type="match status" value="1"/>
</dbReference>